<keyword evidence="3" id="KW-1185">Reference proteome</keyword>
<feature type="coiled-coil region" evidence="1">
    <location>
        <begin position="266"/>
        <end position="293"/>
    </location>
</feature>
<dbReference type="EMBL" id="LRBV02000005">
    <property type="status" value="NOT_ANNOTATED_CDS"/>
    <property type="molecule type" value="Genomic_DNA"/>
</dbReference>
<dbReference type="Gramene" id="QL05p010144:mrna">
    <property type="protein sequence ID" value="QL05p010144:mrna"/>
    <property type="gene ID" value="QL05p010144"/>
</dbReference>
<sequence length="326" mass="36523">MASKTLVRTGASLVNRFLSNPFLRQSPNPNTNQRIVSQGLDVTPKLFPSLSKFENSLHLPQYQNDAESIRKVASEGFVYPSGLPSLSFYLPEVAEMAKKGKDTHNKITKYEMERAQRIKQNQEKINALGLKHLSTFLPKYANVGRKRVSAQVDDDDRVPAIGDDELSSSLNNEMAPRCSTRSCRDEFTPTVQHKGPLLSLLCSGDSEQEMLRVQDEHCNTPEAQPLTEEEIFMMVLKPRSGYVKGLGIRPSSSLRTPASSSSTQYTQQLEGRVEELQDTNYKLEGRVEELQDANLRPEEKMDCIIQYLRSKGDSDICHSGGSSSTY</sequence>
<reference evidence="2" key="2">
    <citation type="submission" date="2021-01" db="UniProtKB">
        <authorList>
            <consortium name="EnsemblPlants"/>
        </authorList>
    </citation>
    <scope>IDENTIFICATION</scope>
</reference>
<protein>
    <submittedName>
        <fullName evidence="2">Uncharacterized protein</fullName>
    </submittedName>
</protein>
<keyword evidence="1" id="KW-0175">Coiled coil</keyword>
<reference evidence="2 3" key="1">
    <citation type="journal article" date="2016" name="G3 (Bethesda)">
        <title>First Draft Assembly and Annotation of the Genome of a California Endemic Oak Quercus lobata Nee (Fagaceae).</title>
        <authorList>
            <person name="Sork V.L."/>
            <person name="Fitz-Gibbon S.T."/>
            <person name="Puiu D."/>
            <person name="Crepeau M."/>
            <person name="Gugger P.F."/>
            <person name="Sherman R."/>
            <person name="Stevens K."/>
            <person name="Langley C.H."/>
            <person name="Pellegrini M."/>
            <person name="Salzberg S.L."/>
        </authorList>
    </citation>
    <scope>NUCLEOTIDE SEQUENCE [LARGE SCALE GENOMIC DNA]</scope>
    <source>
        <strain evidence="2 3">cv. SW786</strain>
    </source>
</reference>
<accession>A0A7N2R4A0</accession>
<evidence type="ECO:0000313" key="3">
    <source>
        <dbReference type="Proteomes" id="UP000594261"/>
    </source>
</evidence>
<evidence type="ECO:0000256" key="1">
    <source>
        <dbReference type="SAM" id="Coils"/>
    </source>
</evidence>
<dbReference type="Proteomes" id="UP000594261">
    <property type="component" value="Chromosome 5"/>
</dbReference>
<organism evidence="2 3">
    <name type="scientific">Quercus lobata</name>
    <name type="common">Valley oak</name>
    <dbReference type="NCBI Taxonomy" id="97700"/>
    <lineage>
        <taxon>Eukaryota</taxon>
        <taxon>Viridiplantae</taxon>
        <taxon>Streptophyta</taxon>
        <taxon>Embryophyta</taxon>
        <taxon>Tracheophyta</taxon>
        <taxon>Spermatophyta</taxon>
        <taxon>Magnoliopsida</taxon>
        <taxon>eudicotyledons</taxon>
        <taxon>Gunneridae</taxon>
        <taxon>Pentapetalae</taxon>
        <taxon>rosids</taxon>
        <taxon>fabids</taxon>
        <taxon>Fagales</taxon>
        <taxon>Fagaceae</taxon>
        <taxon>Quercus</taxon>
    </lineage>
</organism>
<dbReference type="AlphaFoldDB" id="A0A7N2R4A0"/>
<dbReference type="InParanoid" id="A0A7N2R4A0"/>
<proteinExistence type="predicted"/>
<dbReference type="EnsemblPlants" id="QL05p010144:mrna">
    <property type="protein sequence ID" value="QL05p010144:mrna"/>
    <property type="gene ID" value="QL05p010144"/>
</dbReference>
<evidence type="ECO:0000313" key="2">
    <source>
        <dbReference type="EnsemblPlants" id="QL05p010144:mrna"/>
    </source>
</evidence>
<name>A0A7N2R4A0_QUELO</name>